<keyword evidence="3" id="KW-1185">Reference proteome</keyword>
<proteinExistence type="predicted"/>
<dbReference type="Pfam" id="PF18758">
    <property type="entry name" value="KDZ"/>
    <property type="match status" value="1"/>
</dbReference>
<gene>
    <name evidence="2" type="ORF">MSAN_00772400</name>
</gene>
<reference evidence="2" key="1">
    <citation type="submission" date="2020-05" db="EMBL/GenBank/DDBJ databases">
        <title>Mycena genomes resolve the evolution of fungal bioluminescence.</title>
        <authorList>
            <person name="Tsai I.J."/>
        </authorList>
    </citation>
    <scope>NUCLEOTIDE SEQUENCE</scope>
    <source>
        <strain evidence="2">160909Yilan</strain>
    </source>
</reference>
<evidence type="ECO:0000256" key="1">
    <source>
        <dbReference type="SAM" id="MobiDB-lite"/>
    </source>
</evidence>
<organism evidence="2 3">
    <name type="scientific">Mycena sanguinolenta</name>
    <dbReference type="NCBI Taxonomy" id="230812"/>
    <lineage>
        <taxon>Eukaryota</taxon>
        <taxon>Fungi</taxon>
        <taxon>Dikarya</taxon>
        <taxon>Basidiomycota</taxon>
        <taxon>Agaricomycotina</taxon>
        <taxon>Agaricomycetes</taxon>
        <taxon>Agaricomycetidae</taxon>
        <taxon>Agaricales</taxon>
        <taxon>Marasmiineae</taxon>
        <taxon>Mycenaceae</taxon>
        <taxon>Mycena</taxon>
    </lineage>
</organism>
<accession>A0A8H6Z316</accession>
<dbReference type="AlphaFoldDB" id="A0A8H6Z316"/>
<sequence>MELLLGLSEERCQQYLALREGDVPEYMDQGADDEPMGVEDMLQGNIEVNISHAGGEFQEELRQGMGGKKKQRDTRNRKDIHEHRILGFRGQMNAITDAYAKWGATQGENDVDGMYSIKVMDMFSTYIVHVPLHKSDKFVVSSLVGQGLFPCAPFAPKIAVATRVLEMFRVNRLQCPSLSIQSWVKSLCNLHGRPYIPYLAQQFTISFDLYLEVLGNIDKRVATALGQDTPDWRLKNCCPSCTYKLEGEQKLIFSMLVAMDGNDSLKRVLQKDSTFDDGGNPTQGKSQRRDPRKADAGGSYFLKRDEVDKWAKEMIDRMVDVPIIDNPNKSDCHERWKNLKEDMTSRMWGVFDETGVFLAFGELAKYPLAVVEALLDVFGPDAGGWLRHRVRLRKDIKEDSTRQAGGGAEFQDIAIVSGNVAIATYLAHSDVYNAYANLSTFLVNNYKQAVAILDQNPALVWSMKEMEIKDKQELHARLKEERDYLIILSKEPEEETNQMLYITWLTTLMQKEERLKSVKKPDSRSTRVTMHHAEEGASRALAHVEEIERQMEIKDRWTWGSKEWVAASTLVDTKRYRTCINDLEALVLKLFLANVCLKGYKLHKHIAKALQTRSKAIRNALARYNSAAAALSPPRRQLTWAEVIDYTFLSEWDLLHDPDANAKIRPWASPAARLVLETYFKIERAQEELIASMWRSAVL</sequence>
<evidence type="ECO:0000313" key="2">
    <source>
        <dbReference type="EMBL" id="KAF7371363.1"/>
    </source>
</evidence>
<name>A0A8H6Z316_9AGAR</name>
<evidence type="ECO:0008006" key="4">
    <source>
        <dbReference type="Google" id="ProtNLM"/>
    </source>
</evidence>
<evidence type="ECO:0000313" key="3">
    <source>
        <dbReference type="Proteomes" id="UP000623467"/>
    </source>
</evidence>
<dbReference type="OrthoDB" id="3035502at2759"/>
<dbReference type="Proteomes" id="UP000623467">
    <property type="component" value="Unassembled WGS sequence"/>
</dbReference>
<comment type="caution">
    <text evidence="2">The sequence shown here is derived from an EMBL/GenBank/DDBJ whole genome shotgun (WGS) entry which is preliminary data.</text>
</comment>
<feature type="region of interest" description="Disordered" evidence="1">
    <location>
        <begin position="271"/>
        <end position="296"/>
    </location>
</feature>
<dbReference type="EMBL" id="JACAZH010000004">
    <property type="protein sequence ID" value="KAF7371363.1"/>
    <property type="molecule type" value="Genomic_DNA"/>
</dbReference>
<dbReference type="InterPro" id="IPR040521">
    <property type="entry name" value="KDZ"/>
</dbReference>
<protein>
    <recommendedName>
        <fullName evidence="4">CxC1-like cysteine cluster associated with KDZ transposases domain-containing protein</fullName>
    </recommendedName>
</protein>